<dbReference type="EMBL" id="LPXO01000010">
    <property type="protein sequence ID" value="KUF09914.1"/>
    <property type="molecule type" value="Genomic_DNA"/>
</dbReference>
<keyword evidence="3" id="KW-1185">Reference proteome</keyword>
<reference evidence="2 3" key="1">
    <citation type="submission" date="2015-12" db="EMBL/GenBank/DDBJ databases">
        <authorList>
            <person name="Shamseldin A."/>
            <person name="Moawad H."/>
            <person name="Abd El-Rahim W.M."/>
            <person name="Sadowsky M.J."/>
        </authorList>
    </citation>
    <scope>NUCLEOTIDE SEQUENCE [LARGE SCALE GENOMIC DNA]</scope>
    <source>
        <strain evidence="2 3">SJ5A-1</strain>
    </source>
</reference>
<protein>
    <submittedName>
        <fullName evidence="2">Acetyltransferase</fullName>
    </submittedName>
</protein>
<evidence type="ECO:0000313" key="2">
    <source>
        <dbReference type="EMBL" id="KUF09914.1"/>
    </source>
</evidence>
<accession>A0A0W7WH39</accession>
<dbReference type="OrthoDB" id="9797178at2"/>
<dbReference type="Gene3D" id="3.40.630.30">
    <property type="match status" value="1"/>
</dbReference>
<name>A0A0W7WH39_9RHOB</name>
<dbReference type="RefSeq" id="WP_058863060.1">
    <property type="nucleotide sequence ID" value="NZ_LPXO01000010.1"/>
</dbReference>
<organism evidence="2 3">
    <name type="scientific">Pseudoponticoccus marisrubri</name>
    <dbReference type="NCBI Taxonomy" id="1685382"/>
    <lineage>
        <taxon>Bacteria</taxon>
        <taxon>Pseudomonadati</taxon>
        <taxon>Pseudomonadota</taxon>
        <taxon>Alphaproteobacteria</taxon>
        <taxon>Rhodobacterales</taxon>
        <taxon>Roseobacteraceae</taxon>
        <taxon>Pseudoponticoccus</taxon>
    </lineage>
</organism>
<dbReference type="GO" id="GO:0016747">
    <property type="term" value="F:acyltransferase activity, transferring groups other than amino-acyl groups"/>
    <property type="evidence" value="ECO:0007669"/>
    <property type="project" value="InterPro"/>
</dbReference>
<feature type="domain" description="N-acetyltransferase" evidence="1">
    <location>
        <begin position="1"/>
        <end position="156"/>
    </location>
</feature>
<dbReference type="STRING" id="1685382.AVJ23_15150"/>
<proteinExistence type="predicted"/>
<dbReference type="InterPro" id="IPR016181">
    <property type="entry name" value="Acyl_CoA_acyltransferase"/>
</dbReference>
<dbReference type="InterPro" id="IPR000182">
    <property type="entry name" value="GNAT_dom"/>
</dbReference>
<sequence length="179" mass="18923">MQLWTAPAGHTTALKDLFTRTFTASEGADEGALIGTLVQGLLADTPPADLRVFAVPDGEEAAAAVLFTRLRYAGDPRRVMLLSPMAVAPDRQGQGLGQALLTEALARLRAEGFEGAITYGDPAFYGKLGFRPLSPQMAPPPHPLSQPEGWIGQSLTDTPLTPLQGPATCAPALDDPAYW</sequence>
<dbReference type="SUPFAM" id="SSF55729">
    <property type="entry name" value="Acyl-CoA N-acyltransferases (Nat)"/>
    <property type="match status" value="1"/>
</dbReference>
<gene>
    <name evidence="2" type="ORF">AVJ23_15150</name>
</gene>
<dbReference type="CDD" id="cd04301">
    <property type="entry name" value="NAT_SF"/>
    <property type="match status" value="1"/>
</dbReference>
<dbReference type="Pfam" id="PF13508">
    <property type="entry name" value="Acetyltransf_7"/>
    <property type="match status" value="1"/>
</dbReference>
<dbReference type="Proteomes" id="UP000054396">
    <property type="component" value="Unassembled WGS sequence"/>
</dbReference>
<dbReference type="PROSITE" id="PS51186">
    <property type="entry name" value="GNAT"/>
    <property type="match status" value="1"/>
</dbReference>
<evidence type="ECO:0000259" key="1">
    <source>
        <dbReference type="PROSITE" id="PS51186"/>
    </source>
</evidence>
<dbReference type="AlphaFoldDB" id="A0A0W7WH39"/>
<evidence type="ECO:0000313" key="3">
    <source>
        <dbReference type="Proteomes" id="UP000054396"/>
    </source>
</evidence>
<comment type="caution">
    <text evidence="2">The sequence shown here is derived from an EMBL/GenBank/DDBJ whole genome shotgun (WGS) entry which is preliminary data.</text>
</comment>
<keyword evidence="2" id="KW-0808">Transferase</keyword>